<dbReference type="PANTHER" id="PTHR43580">
    <property type="entry name" value="OXIDOREDUCTASE GLYR1-RELATED"/>
    <property type="match status" value="1"/>
</dbReference>
<dbReference type="Pfam" id="PF14833">
    <property type="entry name" value="NAD_binding_11"/>
    <property type="match status" value="1"/>
</dbReference>
<dbReference type="InterPro" id="IPR051265">
    <property type="entry name" value="HIBADH-related_NP60_sf"/>
</dbReference>
<evidence type="ECO:0008006" key="9">
    <source>
        <dbReference type="Google" id="ProtNLM"/>
    </source>
</evidence>
<sequence length="312" mass="32873">MPEQCGWAGLGGMGSGLAEQLRQHCSDQGLPAPYVWNRTKAKADTLLASGCKWADSPADLAKKCSIIFFMLASDAVAEKVFAEIISSRKEAGLVVADSGTNAPPTAAKLEALGRDSNPQITYLATPVFGRPDAVRAGQLLFTVGGEATARCRVTPVLEGMGRGVVDIGDQAEQAAIIKITGNYFIGNIIQMLGEGFAIVEKSGLPKEVLMNIIRLMFNAPSFISYGTNMTNNSFVRTAEDPGQPLVNGTKDVEHAKALGQALGVPLPAADVILGNCKNVVERGGGQLDWSSACLPIREASGTKPDTRLPESN</sequence>
<dbReference type="GO" id="GO:0050661">
    <property type="term" value="F:NADP binding"/>
    <property type="evidence" value="ECO:0007669"/>
    <property type="project" value="InterPro"/>
</dbReference>
<dbReference type="SUPFAM" id="SSF48179">
    <property type="entry name" value="6-phosphogluconate dehydrogenase C-terminal domain-like"/>
    <property type="match status" value="1"/>
</dbReference>
<dbReference type="Gene3D" id="1.10.1040.10">
    <property type="entry name" value="N-(1-d-carboxylethyl)-l-norvaline Dehydrogenase, domain 2"/>
    <property type="match status" value="1"/>
</dbReference>
<comment type="similarity">
    <text evidence="1">Belongs to the HIBADH-related family. NP60 subfamily.</text>
</comment>
<dbReference type="InterPro" id="IPR029154">
    <property type="entry name" value="HIBADH-like_NADP-bd"/>
</dbReference>
<feature type="domain" description="6-phosphogluconate dehydrogenase NADP-binding" evidence="5">
    <location>
        <begin position="5"/>
        <end position="166"/>
    </location>
</feature>
<dbReference type="Proteomes" id="UP001485043">
    <property type="component" value="Unassembled WGS sequence"/>
</dbReference>
<organism evidence="7 8">
    <name type="scientific">Apatococcus fuscideae</name>
    <dbReference type="NCBI Taxonomy" id="2026836"/>
    <lineage>
        <taxon>Eukaryota</taxon>
        <taxon>Viridiplantae</taxon>
        <taxon>Chlorophyta</taxon>
        <taxon>core chlorophytes</taxon>
        <taxon>Trebouxiophyceae</taxon>
        <taxon>Chlorellales</taxon>
        <taxon>Chlorellaceae</taxon>
        <taxon>Apatococcus</taxon>
    </lineage>
</organism>
<name>A0AAW1T2L2_9CHLO</name>
<dbReference type="GO" id="GO:0016491">
    <property type="term" value="F:oxidoreductase activity"/>
    <property type="evidence" value="ECO:0007669"/>
    <property type="project" value="UniProtKB-KW"/>
</dbReference>
<dbReference type="InterPro" id="IPR036291">
    <property type="entry name" value="NAD(P)-bd_dom_sf"/>
</dbReference>
<evidence type="ECO:0000313" key="8">
    <source>
        <dbReference type="Proteomes" id="UP001485043"/>
    </source>
</evidence>
<keyword evidence="2" id="KW-0560">Oxidoreductase</keyword>
<evidence type="ECO:0000259" key="5">
    <source>
        <dbReference type="Pfam" id="PF03446"/>
    </source>
</evidence>
<dbReference type="PIRSF" id="PIRSF000103">
    <property type="entry name" value="HIBADH"/>
    <property type="match status" value="1"/>
</dbReference>
<feature type="active site" evidence="4">
    <location>
        <position position="178"/>
    </location>
</feature>
<dbReference type="InterPro" id="IPR015815">
    <property type="entry name" value="HIBADH-related"/>
</dbReference>
<keyword evidence="8" id="KW-1185">Reference proteome</keyword>
<comment type="caution">
    <text evidence="7">The sequence shown here is derived from an EMBL/GenBank/DDBJ whole genome shotgun (WGS) entry which is preliminary data.</text>
</comment>
<evidence type="ECO:0000256" key="2">
    <source>
        <dbReference type="ARBA" id="ARBA00023002"/>
    </source>
</evidence>
<protein>
    <recommendedName>
        <fullName evidence="9">6-phosphogluconate dehydrogenase NADP-binding domain-containing protein</fullName>
    </recommendedName>
</protein>
<proteinExistence type="inferred from homology"/>
<dbReference type="GO" id="GO:0051287">
    <property type="term" value="F:NAD binding"/>
    <property type="evidence" value="ECO:0007669"/>
    <property type="project" value="InterPro"/>
</dbReference>
<feature type="domain" description="3-hydroxyisobutyrate dehydrogenase-like NAD-binding" evidence="6">
    <location>
        <begin position="175"/>
        <end position="292"/>
    </location>
</feature>
<dbReference type="Gene3D" id="3.40.50.720">
    <property type="entry name" value="NAD(P)-binding Rossmann-like Domain"/>
    <property type="match status" value="1"/>
</dbReference>
<reference evidence="7 8" key="1">
    <citation type="journal article" date="2024" name="Nat. Commun.">
        <title>Phylogenomics reveals the evolutionary origins of lichenization in chlorophyte algae.</title>
        <authorList>
            <person name="Puginier C."/>
            <person name="Libourel C."/>
            <person name="Otte J."/>
            <person name="Skaloud P."/>
            <person name="Haon M."/>
            <person name="Grisel S."/>
            <person name="Petersen M."/>
            <person name="Berrin J.G."/>
            <person name="Delaux P.M."/>
            <person name="Dal Grande F."/>
            <person name="Keller J."/>
        </authorList>
    </citation>
    <scope>NUCLEOTIDE SEQUENCE [LARGE SCALE GENOMIC DNA]</scope>
    <source>
        <strain evidence="7 8">SAG 2523</strain>
    </source>
</reference>
<dbReference type="InterPro" id="IPR008927">
    <property type="entry name" value="6-PGluconate_DH-like_C_sf"/>
</dbReference>
<evidence type="ECO:0000256" key="4">
    <source>
        <dbReference type="PIRSR" id="PIRSR000103-1"/>
    </source>
</evidence>
<evidence type="ECO:0000256" key="1">
    <source>
        <dbReference type="ARBA" id="ARBA00007598"/>
    </source>
</evidence>
<dbReference type="InterPro" id="IPR013328">
    <property type="entry name" value="6PGD_dom2"/>
</dbReference>
<evidence type="ECO:0000313" key="7">
    <source>
        <dbReference type="EMBL" id="KAK9863565.1"/>
    </source>
</evidence>
<evidence type="ECO:0000259" key="6">
    <source>
        <dbReference type="Pfam" id="PF14833"/>
    </source>
</evidence>
<dbReference type="AlphaFoldDB" id="A0AAW1T2L2"/>
<gene>
    <name evidence="7" type="ORF">WJX84_005124</name>
</gene>
<dbReference type="InterPro" id="IPR006115">
    <property type="entry name" value="6PGDH_NADP-bd"/>
</dbReference>
<dbReference type="EMBL" id="JALJOV010000455">
    <property type="protein sequence ID" value="KAK9863565.1"/>
    <property type="molecule type" value="Genomic_DNA"/>
</dbReference>
<dbReference type="PANTHER" id="PTHR43580:SF8">
    <property type="entry name" value="6-PHOSPHOGLUCONATE DEHYDROGENASE NADP-BINDING DOMAIN-CONTAINING PROTEIN-RELATED"/>
    <property type="match status" value="1"/>
</dbReference>
<evidence type="ECO:0000256" key="3">
    <source>
        <dbReference type="ARBA" id="ARBA00023027"/>
    </source>
</evidence>
<keyword evidence="3" id="KW-0520">NAD</keyword>
<dbReference type="SUPFAM" id="SSF51735">
    <property type="entry name" value="NAD(P)-binding Rossmann-fold domains"/>
    <property type="match status" value="1"/>
</dbReference>
<dbReference type="Pfam" id="PF03446">
    <property type="entry name" value="NAD_binding_2"/>
    <property type="match status" value="1"/>
</dbReference>
<accession>A0AAW1T2L2</accession>